<feature type="signal peptide" evidence="1">
    <location>
        <begin position="1"/>
        <end position="19"/>
    </location>
</feature>
<dbReference type="AlphaFoldDB" id="A0AAN7NWT4"/>
<organism evidence="2 3">
    <name type="scientific">Aquatica leii</name>
    <dbReference type="NCBI Taxonomy" id="1421715"/>
    <lineage>
        <taxon>Eukaryota</taxon>
        <taxon>Metazoa</taxon>
        <taxon>Ecdysozoa</taxon>
        <taxon>Arthropoda</taxon>
        <taxon>Hexapoda</taxon>
        <taxon>Insecta</taxon>
        <taxon>Pterygota</taxon>
        <taxon>Neoptera</taxon>
        <taxon>Endopterygota</taxon>
        <taxon>Coleoptera</taxon>
        <taxon>Polyphaga</taxon>
        <taxon>Elateriformia</taxon>
        <taxon>Elateroidea</taxon>
        <taxon>Lampyridae</taxon>
        <taxon>Luciolinae</taxon>
        <taxon>Aquatica</taxon>
    </lineage>
</organism>
<accession>A0AAN7NWT4</accession>
<keyword evidence="1" id="KW-0732">Signal</keyword>
<evidence type="ECO:0000313" key="2">
    <source>
        <dbReference type="EMBL" id="KAK4874510.1"/>
    </source>
</evidence>
<proteinExistence type="predicted"/>
<comment type="caution">
    <text evidence="2">The sequence shown here is derived from an EMBL/GenBank/DDBJ whole genome shotgun (WGS) entry which is preliminary data.</text>
</comment>
<evidence type="ECO:0000256" key="1">
    <source>
        <dbReference type="SAM" id="SignalP"/>
    </source>
</evidence>
<dbReference type="Proteomes" id="UP001353858">
    <property type="component" value="Unassembled WGS sequence"/>
</dbReference>
<evidence type="ECO:0000313" key="3">
    <source>
        <dbReference type="Proteomes" id="UP001353858"/>
    </source>
</evidence>
<keyword evidence="3" id="KW-1185">Reference proteome</keyword>
<sequence length="144" mass="15480">MKIAVLLFALLCFAPSCRGVNLQAKALLDLNTLLSYILECMFTYITTININDLCIIANEASCTSASINSVSQCITAAANSDPLKAIKILIPILKKYPSIFTCIKQKIKACGNICNLIPTVCTAGVINYVALITAIINGQVIYCI</sequence>
<reference evidence="3" key="1">
    <citation type="submission" date="2023-01" db="EMBL/GenBank/DDBJ databases">
        <title>Key to firefly adult light organ development and bioluminescence: homeobox transcription factors regulate luciferase expression and transportation to peroxisome.</title>
        <authorList>
            <person name="Fu X."/>
        </authorList>
    </citation>
    <scope>NUCLEOTIDE SEQUENCE [LARGE SCALE GENOMIC DNA]</scope>
</reference>
<protein>
    <recommendedName>
        <fullName evidence="4">Transmembrane protein</fullName>
    </recommendedName>
</protein>
<dbReference type="EMBL" id="JARPUR010000006">
    <property type="protein sequence ID" value="KAK4874510.1"/>
    <property type="molecule type" value="Genomic_DNA"/>
</dbReference>
<gene>
    <name evidence="2" type="ORF">RN001_013870</name>
</gene>
<name>A0AAN7NWT4_9COLE</name>
<evidence type="ECO:0008006" key="4">
    <source>
        <dbReference type="Google" id="ProtNLM"/>
    </source>
</evidence>
<feature type="chain" id="PRO_5043026476" description="Transmembrane protein" evidence="1">
    <location>
        <begin position="20"/>
        <end position="144"/>
    </location>
</feature>